<evidence type="ECO:0000259" key="4">
    <source>
        <dbReference type="Pfam" id="PF07992"/>
    </source>
</evidence>
<protein>
    <submittedName>
        <fullName evidence="5">NAD(P)/FAD-dependent oxidoreductase</fullName>
    </submittedName>
</protein>
<keyword evidence="6" id="KW-1185">Reference proteome</keyword>
<dbReference type="SUPFAM" id="SSF51905">
    <property type="entry name" value="FAD/NAD(P)-binding domain"/>
    <property type="match status" value="1"/>
</dbReference>
<evidence type="ECO:0000313" key="6">
    <source>
        <dbReference type="Proteomes" id="UP000541185"/>
    </source>
</evidence>
<evidence type="ECO:0000313" key="5">
    <source>
        <dbReference type="EMBL" id="NML46804.1"/>
    </source>
</evidence>
<dbReference type="InterPro" id="IPR023753">
    <property type="entry name" value="FAD/NAD-binding_dom"/>
</dbReference>
<dbReference type="Gene3D" id="3.50.50.60">
    <property type="entry name" value="FAD/NAD(P)-binding domain"/>
    <property type="match status" value="2"/>
</dbReference>
<dbReference type="Proteomes" id="UP000541185">
    <property type="component" value="Unassembled WGS sequence"/>
</dbReference>
<dbReference type="PRINTS" id="PR00368">
    <property type="entry name" value="FADPNR"/>
</dbReference>
<reference evidence="5 6" key="1">
    <citation type="submission" date="2020-04" db="EMBL/GenBank/DDBJ databases">
        <title>Ramlibacter sp. G-1-2-2 isolated from soil.</title>
        <authorList>
            <person name="Dahal R.H."/>
        </authorList>
    </citation>
    <scope>NUCLEOTIDE SEQUENCE [LARGE SCALE GENOMIC DNA]</scope>
    <source>
        <strain evidence="5 6">G-1-2-2</strain>
    </source>
</reference>
<dbReference type="InterPro" id="IPR050097">
    <property type="entry name" value="Ferredoxin-NADP_redctase_2"/>
</dbReference>
<gene>
    <name evidence="5" type="ORF">HHL11_23875</name>
</gene>
<comment type="caution">
    <text evidence="5">The sequence shown here is derived from an EMBL/GenBank/DDBJ whole genome shotgun (WGS) entry which is preliminary data.</text>
</comment>
<keyword evidence="3" id="KW-1133">Transmembrane helix</keyword>
<dbReference type="AlphaFoldDB" id="A0A848H8G7"/>
<sequence>MNDVLDGLIIGGGAAGLTAAVYLGRYRRRALVLDAGGSRLARIPKSRNVPGFPDGIEGPVLWQRMQQHAASFGVATEQVQVEALERGADGVFTARAGQHIWRARFVILATGACDVEPQLDGLADALRAGQVRFCPVCDGFETQGQRVAVLGRAGHGLRESLFVAGFGNQVTWLAMATQEEVAAQDLARLRDAGVRIAESPPRRISCGTGSGVRVELQNGQLLDFETLYPALGITHHCELATALGARAQPDGQLEVDAHQQTTVDGLYAAGDVSVDLNQISVATGHAAIASTAIHNRL</sequence>
<dbReference type="EMBL" id="JABBFX010000002">
    <property type="protein sequence ID" value="NML46804.1"/>
    <property type="molecule type" value="Genomic_DNA"/>
</dbReference>
<dbReference type="PRINTS" id="PR00469">
    <property type="entry name" value="PNDRDTASEII"/>
</dbReference>
<proteinExistence type="predicted"/>
<keyword evidence="3" id="KW-0812">Transmembrane</keyword>
<keyword evidence="1" id="KW-0285">Flavoprotein</keyword>
<keyword evidence="2" id="KW-0560">Oxidoreductase</keyword>
<evidence type="ECO:0000256" key="2">
    <source>
        <dbReference type="ARBA" id="ARBA00023002"/>
    </source>
</evidence>
<dbReference type="InterPro" id="IPR036188">
    <property type="entry name" value="FAD/NAD-bd_sf"/>
</dbReference>
<organism evidence="5 6">
    <name type="scientific">Ramlibacter agri</name>
    <dbReference type="NCBI Taxonomy" id="2728837"/>
    <lineage>
        <taxon>Bacteria</taxon>
        <taxon>Pseudomonadati</taxon>
        <taxon>Pseudomonadota</taxon>
        <taxon>Betaproteobacteria</taxon>
        <taxon>Burkholderiales</taxon>
        <taxon>Comamonadaceae</taxon>
        <taxon>Ramlibacter</taxon>
    </lineage>
</organism>
<name>A0A848H8G7_9BURK</name>
<keyword evidence="3" id="KW-0472">Membrane</keyword>
<dbReference type="RefSeq" id="WP_169421048.1">
    <property type="nucleotide sequence ID" value="NZ_JABBFX010000002.1"/>
</dbReference>
<evidence type="ECO:0000256" key="1">
    <source>
        <dbReference type="ARBA" id="ARBA00022630"/>
    </source>
</evidence>
<feature type="domain" description="FAD/NAD(P)-binding" evidence="4">
    <location>
        <begin position="8"/>
        <end position="286"/>
    </location>
</feature>
<dbReference type="PANTHER" id="PTHR48105">
    <property type="entry name" value="THIOREDOXIN REDUCTASE 1-RELATED-RELATED"/>
    <property type="match status" value="1"/>
</dbReference>
<dbReference type="GO" id="GO:0016491">
    <property type="term" value="F:oxidoreductase activity"/>
    <property type="evidence" value="ECO:0007669"/>
    <property type="project" value="UniProtKB-KW"/>
</dbReference>
<evidence type="ECO:0000256" key="3">
    <source>
        <dbReference type="SAM" id="Phobius"/>
    </source>
</evidence>
<dbReference type="Pfam" id="PF07992">
    <property type="entry name" value="Pyr_redox_2"/>
    <property type="match status" value="1"/>
</dbReference>
<feature type="transmembrane region" description="Helical" evidence="3">
    <location>
        <begin position="6"/>
        <end position="24"/>
    </location>
</feature>
<accession>A0A848H8G7</accession>